<evidence type="ECO:0008006" key="12">
    <source>
        <dbReference type="Google" id="ProtNLM"/>
    </source>
</evidence>
<evidence type="ECO:0000256" key="2">
    <source>
        <dbReference type="ARBA" id="ARBA00009155"/>
    </source>
</evidence>
<evidence type="ECO:0000256" key="4">
    <source>
        <dbReference type="ARBA" id="ARBA00022835"/>
    </source>
</evidence>
<protein>
    <recommendedName>
        <fullName evidence="12">Ribosomal RNA-processing protein 4</fullName>
    </recommendedName>
</protein>
<dbReference type="InterPro" id="IPR036612">
    <property type="entry name" value="KH_dom_type_1_sf"/>
</dbReference>
<feature type="domain" description="K Homology" evidence="8">
    <location>
        <begin position="174"/>
        <end position="212"/>
    </location>
</feature>
<feature type="non-terminal residue" evidence="10">
    <location>
        <position position="1"/>
    </location>
</feature>
<dbReference type="GO" id="GO:0000467">
    <property type="term" value="P:exonucleolytic trimming to generate mature 3'-end of 5.8S rRNA from tricistronic rRNA transcript (SSU-rRNA, 5.8S rRNA, LSU-rRNA)"/>
    <property type="evidence" value="ECO:0007669"/>
    <property type="project" value="TreeGrafter"/>
</dbReference>
<dbReference type="AlphaFoldDB" id="A0AA36DHI8"/>
<dbReference type="SUPFAM" id="SSF50249">
    <property type="entry name" value="Nucleic acid-binding proteins"/>
    <property type="match status" value="1"/>
</dbReference>
<evidence type="ECO:0000256" key="6">
    <source>
        <dbReference type="ARBA" id="ARBA00023242"/>
    </source>
</evidence>
<dbReference type="GO" id="GO:0071035">
    <property type="term" value="P:nuclear polyadenylation-dependent rRNA catabolic process"/>
    <property type="evidence" value="ECO:0007669"/>
    <property type="project" value="TreeGrafter"/>
</dbReference>
<dbReference type="GO" id="GO:0000176">
    <property type="term" value="C:nuclear exosome (RNase complex)"/>
    <property type="evidence" value="ECO:0007669"/>
    <property type="project" value="TreeGrafter"/>
</dbReference>
<dbReference type="PANTHER" id="PTHR21321">
    <property type="entry name" value="PNAS-3 RELATED"/>
    <property type="match status" value="1"/>
</dbReference>
<accession>A0AA36DHI8</accession>
<dbReference type="GO" id="GO:0003723">
    <property type="term" value="F:RNA binding"/>
    <property type="evidence" value="ECO:0007669"/>
    <property type="project" value="UniProtKB-KW"/>
</dbReference>
<dbReference type="PANTHER" id="PTHR21321:SF4">
    <property type="entry name" value="EXOSOME COMPLEX COMPONENT RRP4"/>
    <property type="match status" value="1"/>
</dbReference>
<dbReference type="InterPro" id="IPR048565">
    <property type="entry name" value="S1_RRP4"/>
</dbReference>
<dbReference type="Pfam" id="PF15985">
    <property type="entry name" value="KH_6"/>
    <property type="match status" value="1"/>
</dbReference>
<dbReference type="EMBL" id="CATQJA010002710">
    <property type="protein sequence ID" value="CAJ0587756.1"/>
    <property type="molecule type" value="Genomic_DNA"/>
</dbReference>
<name>A0AA36DHI8_9BILA</name>
<dbReference type="InterPro" id="IPR026699">
    <property type="entry name" value="Exosome_RNA_bind1/RRP40/RRP4"/>
</dbReference>
<dbReference type="Gene3D" id="2.40.50.100">
    <property type="match status" value="1"/>
</dbReference>
<comment type="caution">
    <text evidence="10">The sequence shown here is derived from an EMBL/GenBank/DDBJ whole genome shotgun (WGS) entry which is preliminary data.</text>
</comment>
<keyword evidence="6" id="KW-0539">Nucleus</keyword>
<dbReference type="CDD" id="cd05789">
    <property type="entry name" value="S1_Rrp4"/>
    <property type="match status" value="1"/>
</dbReference>
<dbReference type="GO" id="GO:0034475">
    <property type="term" value="P:U4 snRNA 3'-end processing"/>
    <property type="evidence" value="ECO:0007669"/>
    <property type="project" value="TreeGrafter"/>
</dbReference>
<evidence type="ECO:0000256" key="3">
    <source>
        <dbReference type="ARBA" id="ARBA00022552"/>
    </source>
</evidence>
<dbReference type="GO" id="GO:0071051">
    <property type="term" value="P:poly(A)-dependent snoRNA 3'-end processing"/>
    <property type="evidence" value="ECO:0007669"/>
    <property type="project" value="TreeGrafter"/>
</dbReference>
<feature type="domain" description="Exosome complex component N-terminal" evidence="7">
    <location>
        <begin position="31"/>
        <end position="67"/>
    </location>
</feature>
<dbReference type="SUPFAM" id="SSF54791">
    <property type="entry name" value="Eukaryotic type KH-domain (KH-domain type I)"/>
    <property type="match status" value="1"/>
</dbReference>
<dbReference type="CDD" id="cd22525">
    <property type="entry name" value="KH-I_Rrp4_eukar"/>
    <property type="match status" value="1"/>
</dbReference>
<comment type="subcellular location">
    <subcellularLocation>
        <location evidence="1">Nucleus</location>
    </subcellularLocation>
</comment>
<dbReference type="SUPFAM" id="SSF110324">
    <property type="entry name" value="Ribosomal L27 protein-like"/>
    <property type="match status" value="1"/>
</dbReference>
<organism evidence="10 11">
    <name type="scientific">Mesorhabditis spiculigera</name>
    <dbReference type="NCBI Taxonomy" id="96644"/>
    <lineage>
        <taxon>Eukaryota</taxon>
        <taxon>Metazoa</taxon>
        <taxon>Ecdysozoa</taxon>
        <taxon>Nematoda</taxon>
        <taxon>Chromadorea</taxon>
        <taxon>Rhabditida</taxon>
        <taxon>Rhabditina</taxon>
        <taxon>Rhabditomorpha</taxon>
        <taxon>Rhabditoidea</taxon>
        <taxon>Rhabditidae</taxon>
        <taxon>Mesorhabditinae</taxon>
        <taxon>Mesorhabditis</taxon>
    </lineage>
</organism>
<dbReference type="Pfam" id="PF14382">
    <property type="entry name" value="ECR1_N"/>
    <property type="match status" value="1"/>
</dbReference>
<evidence type="ECO:0000256" key="5">
    <source>
        <dbReference type="ARBA" id="ARBA00022884"/>
    </source>
</evidence>
<dbReference type="Gene3D" id="2.40.50.140">
    <property type="entry name" value="Nucleic acid-binding proteins"/>
    <property type="match status" value="1"/>
</dbReference>
<proteinExistence type="inferred from homology"/>
<dbReference type="InterPro" id="IPR025721">
    <property type="entry name" value="Exosome_cplx_N_dom"/>
</dbReference>
<sequence>MNSGAPDRQIPLAPNTRVFGHIDRQIDINRIVVPGFPVSSTGEFMRGHGTYFRNGELHASLAGSVRQVNQLINVQSIKQRYSPEVGDVIVGSITEVQDKRWKVDINSRSDGHLLLASVNLPGGELRRKTVEDELAMRDYLVEGDFISAEVQQVHHDGACFLHTRNLKYGKLGLGLAVKVPSYLIKRRKAHFHSLPCGVGVIIGCNGMIWLCEQISEDVDGGYNIDLAARVPEETLRVIARLHNCIRLLANHGIHIFETSIMFCYDLSKSHGTQELLRNDLAAELADQVIQQLRAGMEE</sequence>
<dbReference type="GO" id="GO:0071038">
    <property type="term" value="P:TRAMP-dependent tRNA surveillance pathway"/>
    <property type="evidence" value="ECO:0007669"/>
    <property type="project" value="TreeGrafter"/>
</dbReference>
<evidence type="ECO:0000256" key="1">
    <source>
        <dbReference type="ARBA" id="ARBA00004123"/>
    </source>
</evidence>
<comment type="similarity">
    <text evidence="2">Belongs to the RRP4 family.</text>
</comment>
<evidence type="ECO:0000259" key="8">
    <source>
        <dbReference type="Pfam" id="PF15985"/>
    </source>
</evidence>
<dbReference type="GO" id="GO:0000177">
    <property type="term" value="C:cytoplasmic exosome (RNase complex)"/>
    <property type="evidence" value="ECO:0007669"/>
    <property type="project" value="TreeGrafter"/>
</dbReference>
<dbReference type="Pfam" id="PF21266">
    <property type="entry name" value="S1_RRP4"/>
    <property type="match status" value="1"/>
</dbReference>
<dbReference type="InterPro" id="IPR004088">
    <property type="entry name" value="KH_dom_type_1"/>
</dbReference>
<gene>
    <name evidence="10" type="ORF">MSPICULIGERA_LOCUS25711</name>
</gene>
<keyword evidence="3" id="KW-0698">rRNA processing</keyword>
<dbReference type="FunFam" id="2.40.50.140:FF:000038">
    <property type="entry name" value="Exosome complex component RRP4"/>
    <property type="match status" value="1"/>
</dbReference>
<dbReference type="GO" id="GO:0071034">
    <property type="term" value="P:CUT catabolic process"/>
    <property type="evidence" value="ECO:0007669"/>
    <property type="project" value="TreeGrafter"/>
</dbReference>
<evidence type="ECO:0000313" key="11">
    <source>
        <dbReference type="Proteomes" id="UP001177023"/>
    </source>
</evidence>
<evidence type="ECO:0000313" key="10">
    <source>
        <dbReference type="EMBL" id="CAJ0587756.1"/>
    </source>
</evidence>
<evidence type="ECO:0000259" key="9">
    <source>
        <dbReference type="Pfam" id="PF21266"/>
    </source>
</evidence>
<reference evidence="10" key="1">
    <citation type="submission" date="2023-06" db="EMBL/GenBank/DDBJ databases">
        <authorList>
            <person name="Delattre M."/>
        </authorList>
    </citation>
    <scope>NUCLEOTIDE SEQUENCE</scope>
    <source>
        <strain evidence="10">AF72</strain>
    </source>
</reference>
<dbReference type="InterPro" id="IPR012340">
    <property type="entry name" value="NA-bd_OB-fold"/>
</dbReference>
<dbReference type="Proteomes" id="UP001177023">
    <property type="component" value="Unassembled WGS sequence"/>
</dbReference>
<keyword evidence="4" id="KW-0271">Exosome</keyword>
<evidence type="ECO:0000259" key="7">
    <source>
        <dbReference type="Pfam" id="PF14382"/>
    </source>
</evidence>
<keyword evidence="11" id="KW-1185">Reference proteome</keyword>
<feature type="domain" description="RRP4 S1" evidence="9">
    <location>
        <begin position="80"/>
        <end position="152"/>
    </location>
</feature>
<keyword evidence="5" id="KW-0694">RNA-binding</keyword>